<feature type="region of interest" description="Disordered" evidence="1">
    <location>
        <begin position="57"/>
        <end position="79"/>
    </location>
</feature>
<dbReference type="AlphaFoldDB" id="A0AAF3FJC4"/>
<reference evidence="3" key="1">
    <citation type="submission" date="2024-02" db="UniProtKB">
        <authorList>
            <consortium name="WormBaseParasite"/>
        </authorList>
    </citation>
    <scope>IDENTIFICATION</scope>
</reference>
<evidence type="ECO:0000313" key="2">
    <source>
        <dbReference type="Proteomes" id="UP000887575"/>
    </source>
</evidence>
<dbReference type="WBParaSite" id="MBELARI_LOCUS7064">
    <property type="protein sequence ID" value="MBELARI_LOCUS7064"/>
    <property type="gene ID" value="MBELARI_LOCUS7064"/>
</dbReference>
<evidence type="ECO:0000313" key="3">
    <source>
        <dbReference type="WBParaSite" id="MBELARI_LOCUS7064"/>
    </source>
</evidence>
<name>A0AAF3FJC4_9BILA</name>
<organism evidence="2 3">
    <name type="scientific">Mesorhabditis belari</name>
    <dbReference type="NCBI Taxonomy" id="2138241"/>
    <lineage>
        <taxon>Eukaryota</taxon>
        <taxon>Metazoa</taxon>
        <taxon>Ecdysozoa</taxon>
        <taxon>Nematoda</taxon>
        <taxon>Chromadorea</taxon>
        <taxon>Rhabditida</taxon>
        <taxon>Rhabditina</taxon>
        <taxon>Rhabditomorpha</taxon>
        <taxon>Rhabditoidea</taxon>
        <taxon>Rhabditidae</taxon>
        <taxon>Mesorhabditinae</taxon>
        <taxon>Mesorhabditis</taxon>
    </lineage>
</organism>
<sequence>MLLQYETDGMWTGLHIVDLCAGFIDMMKFAVFLAKLGNIAGYQQLIVPTLDASEEIQSNSEDEEGSFEDFEGDELDESNSVGQMNPRPRFSLFEDYARMNVTQQYMELTHISAHAASFHLAKIIGFSSTASFFKNNLCSKHRIRMLMTSTCTLLLKILVFTSNLWTLFAPEVMFSFLECLVTNDAHLIKNRLRKMLTFI</sequence>
<accession>A0AAF3FJC4</accession>
<proteinExistence type="predicted"/>
<dbReference type="Proteomes" id="UP000887575">
    <property type="component" value="Unassembled WGS sequence"/>
</dbReference>
<evidence type="ECO:0000256" key="1">
    <source>
        <dbReference type="SAM" id="MobiDB-lite"/>
    </source>
</evidence>
<feature type="compositionally biased region" description="Acidic residues" evidence="1">
    <location>
        <begin position="60"/>
        <end position="77"/>
    </location>
</feature>
<keyword evidence="2" id="KW-1185">Reference proteome</keyword>
<protein>
    <submittedName>
        <fullName evidence="3">Uncharacterized protein</fullName>
    </submittedName>
</protein>